<dbReference type="RefSeq" id="XP_012410710.1">
    <property type="nucleotide sequence ID" value="XM_012555256.1"/>
</dbReference>
<dbReference type="Proteomes" id="UP000248480">
    <property type="component" value="Unplaced"/>
</dbReference>
<dbReference type="InParanoid" id="A0A2Y9FZR5"/>
<feature type="compositionally biased region" description="Polar residues" evidence="1">
    <location>
        <begin position="95"/>
        <end position="107"/>
    </location>
</feature>
<proteinExistence type="predicted"/>
<sequence>MSPPKNKRHCRQRQRPWRGHVAGVLLPGTTPNFTCSDPKGTAKGLTPTSLKEGSFPTGSRRRVNAERQRSGRPSALADPEGRNSEGRFFRGRDQSVATAGWSPTRSGAATEPIPETKSASLQPPCPPGGPDTSVSQRPSLTFSPLLSPARNRREANVLLVRGKAVCVQRLSAGRGLGATAAAAAAPAAGSPLAAAAAAVSSSKFP</sequence>
<reference evidence="3" key="1">
    <citation type="submission" date="2025-08" db="UniProtKB">
        <authorList>
            <consortium name="RefSeq"/>
        </authorList>
    </citation>
    <scope>IDENTIFICATION</scope>
</reference>
<feature type="region of interest" description="Disordered" evidence="1">
    <location>
        <begin position="1"/>
        <end position="144"/>
    </location>
</feature>
<feature type="compositionally biased region" description="Basic and acidic residues" evidence="1">
    <location>
        <begin position="79"/>
        <end position="93"/>
    </location>
</feature>
<evidence type="ECO:0000256" key="1">
    <source>
        <dbReference type="SAM" id="MobiDB-lite"/>
    </source>
</evidence>
<evidence type="ECO:0000313" key="3">
    <source>
        <dbReference type="RefSeq" id="XP_012410710.1"/>
    </source>
</evidence>
<dbReference type="GeneID" id="105756229"/>
<feature type="compositionally biased region" description="Basic residues" evidence="1">
    <location>
        <begin position="1"/>
        <end position="18"/>
    </location>
</feature>
<dbReference type="KEGG" id="tmu:105756229"/>
<feature type="compositionally biased region" description="Polar residues" evidence="1">
    <location>
        <begin position="132"/>
        <end position="144"/>
    </location>
</feature>
<organism evidence="2 3">
    <name type="scientific">Trichechus manatus latirostris</name>
    <name type="common">Florida manatee</name>
    <dbReference type="NCBI Taxonomy" id="127582"/>
    <lineage>
        <taxon>Eukaryota</taxon>
        <taxon>Metazoa</taxon>
        <taxon>Chordata</taxon>
        <taxon>Craniata</taxon>
        <taxon>Vertebrata</taxon>
        <taxon>Euteleostomi</taxon>
        <taxon>Mammalia</taxon>
        <taxon>Eutheria</taxon>
        <taxon>Afrotheria</taxon>
        <taxon>Sirenia</taxon>
        <taxon>Trichechidae</taxon>
        <taxon>Trichechus</taxon>
    </lineage>
</organism>
<keyword evidence="2" id="KW-1185">Reference proteome</keyword>
<name>A0A2Y9FZR5_TRIMA</name>
<gene>
    <name evidence="3" type="primary">LOC105756229</name>
</gene>
<evidence type="ECO:0000313" key="2">
    <source>
        <dbReference type="Proteomes" id="UP000248480"/>
    </source>
</evidence>
<accession>A0A2Y9FZR5</accession>
<protein>
    <submittedName>
        <fullName evidence="3">Uncharacterized protein</fullName>
    </submittedName>
</protein>
<dbReference type="AlphaFoldDB" id="A0A2Y9FZR5"/>